<dbReference type="PANTHER" id="PTHR21540:SF0">
    <property type="entry name" value="PHD FAMILY PROTEIN"/>
    <property type="match status" value="1"/>
</dbReference>
<dbReference type="AlphaFoldDB" id="A0AAE0J4Y9"/>
<evidence type="ECO:0000259" key="4">
    <source>
        <dbReference type="PROSITE" id="PS50966"/>
    </source>
</evidence>
<dbReference type="InterPro" id="IPR001841">
    <property type="entry name" value="Znf_RING"/>
</dbReference>
<reference evidence="5" key="2">
    <citation type="submission" date="2023-06" db="EMBL/GenBank/DDBJ databases">
        <authorList>
            <consortium name="Lawrence Berkeley National Laboratory"/>
            <person name="Haridas S."/>
            <person name="Hensen N."/>
            <person name="Bonometti L."/>
            <person name="Westerberg I."/>
            <person name="Brannstrom I.O."/>
            <person name="Guillou S."/>
            <person name="Cros-Aarteil S."/>
            <person name="Calhoun S."/>
            <person name="Kuo A."/>
            <person name="Mondo S."/>
            <person name="Pangilinan J."/>
            <person name="Riley R."/>
            <person name="Labutti K."/>
            <person name="Andreopoulos B."/>
            <person name="Lipzen A."/>
            <person name="Chen C."/>
            <person name="Yanf M."/>
            <person name="Daum C."/>
            <person name="Ng V."/>
            <person name="Clum A."/>
            <person name="Steindorff A."/>
            <person name="Ohm R."/>
            <person name="Martin F."/>
            <person name="Silar P."/>
            <person name="Natvig D."/>
            <person name="Lalanne C."/>
            <person name="Gautier V."/>
            <person name="Ament-Velasquez S.L."/>
            <person name="Kruys A."/>
            <person name="Hutchinson M.I."/>
            <person name="Powell A.J."/>
            <person name="Barry K."/>
            <person name="Miller A.N."/>
            <person name="Grigoriev I.V."/>
            <person name="Debuchy R."/>
            <person name="Gladieux P."/>
            <person name="Thoren M.H."/>
            <person name="Johannesson H."/>
        </authorList>
    </citation>
    <scope>NUCLEOTIDE SEQUENCE</scope>
    <source>
        <strain evidence="5">SMH4131-1</strain>
    </source>
</reference>
<evidence type="ECO:0000256" key="1">
    <source>
        <dbReference type="PROSITE-ProRule" id="PRU00175"/>
    </source>
</evidence>
<feature type="domain" description="SWIM-type" evidence="4">
    <location>
        <begin position="96"/>
        <end position="128"/>
    </location>
</feature>
<gene>
    <name evidence="5" type="ORF">B0T19DRAFT_409199</name>
</gene>
<evidence type="ECO:0000256" key="2">
    <source>
        <dbReference type="SAM" id="MobiDB-lite"/>
    </source>
</evidence>
<dbReference type="PROSITE" id="PS50089">
    <property type="entry name" value="ZF_RING_2"/>
    <property type="match status" value="1"/>
</dbReference>
<dbReference type="Pfam" id="PF13639">
    <property type="entry name" value="zf-RING_2"/>
    <property type="match status" value="1"/>
</dbReference>
<protein>
    <submittedName>
        <fullName evidence="5">SWIM zinc finger protein</fullName>
    </submittedName>
</protein>
<keyword evidence="1" id="KW-0863">Zinc-finger</keyword>
<evidence type="ECO:0000313" key="5">
    <source>
        <dbReference type="EMBL" id="KAK3336336.1"/>
    </source>
</evidence>
<comment type="caution">
    <text evidence="5">The sequence shown here is derived from an EMBL/GenBank/DDBJ whole genome shotgun (WGS) entry which is preliminary data.</text>
</comment>
<feature type="region of interest" description="Disordered" evidence="2">
    <location>
        <begin position="1"/>
        <end position="54"/>
    </location>
</feature>
<name>A0AAE0J4Y9_9PEZI</name>
<dbReference type="PANTHER" id="PTHR21540">
    <property type="entry name" value="RING FINGER AND SWIM DOMAIN-CONTAINING PROTEIN 2"/>
    <property type="match status" value="1"/>
</dbReference>
<dbReference type="EMBL" id="JAUEPO010000001">
    <property type="protein sequence ID" value="KAK3336336.1"/>
    <property type="molecule type" value="Genomic_DNA"/>
</dbReference>
<evidence type="ECO:0000313" key="6">
    <source>
        <dbReference type="Proteomes" id="UP001286456"/>
    </source>
</evidence>
<dbReference type="PROSITE" id="PS50966">
    <property type="entry name" value="ZF_SWIM"/>
    <property type="match status" value="1"/>
</dbReference>
<feature type="domain" description="RING-type" evidence="3">
    <location>
        <begin position="179"/>
        <end position="234"/>
    </location>
</feature>
<feature type="compositionally biased region" description="Basic and acidic residues" evidence="2">
    <location>
        <begin position="33"/>
        <end position="43"/>
    </location>
</feature>
<keyword evidence="1" id="KW-0479">Metal-binding</keyword>
<dbReference type="Gene3D" id="3.30.40.10">
    <property type="entry name" value="Zinc/RING finger domain, C3HC4 (zinc finger)"/>
    <property type="match status" value="1"/>
</dbReference>
<dbReference type="GO" id="GO:0061630">
    <property type="term" value="F:ubiquitin protein ligase activity"/>
    <property type="evidence" value="ECO:0007669"/>
    <property type="project" value="InterPro"/>
</dbReference>
<sequence>MMGGDSSSSGRKRKYNHDEESCQPTTSKKEKKIKTEKSAPSEKRLRRFRPHPPQPFADIYDRATSQRFYVLSRTPGGTADCPEETVELTGSTGNIYTVEIAQRPTCDCPHSLKGNQCKHVVYVLARVLRAKFGYTYQLALLSTELQDIFARAPAAPAAPAAADDADSKSNNRKPVDGDCPICLSEMEPEGGGGEAVVWCRAACGQNIHKHCFEMWATTKRQQGAEAKVTCPSCRSLWEGDQDMVKEINKAQGRISEGYVNVADQVGVSPHREFSYYSRWFRDSR</sequence>
<dbReference type="GO" id="GO:0008270">
    <property type="term" value="F:zinc ion binding"/>
    <property type="evidence" value="ECO:0007669"/>
    <property type="project" value="UniProtKB-KW"/>
</dbReference>
<proteinExistence type="predicted"/>
<accession>A0AAE0J4Y9</accession>
<dbReference type="InterPro" id="IPR007527">
    <property type="entry name" value="Znf_SWIM"/>
</dbReference>
<dbReference type="InterPro" id="IPR013083">
    <property type="entry name" value="Znf_RING/FYVE/PHD"/>
</dbReference>
<organism evidence="5 6">
    <name type="scientific">Cercophora scortea</name>
    <dbReference type="NCBI Taxonomy" id="314031"/>
    <lineage>
        <taxon>Eukaryota</taxon>
        <taxon>Fungi</taxon>
        <taxon>Dikarya</taxon>
        <taxon>Ascomycota</taxon>
        <taxon>Pezizomycotina</taxon>
        <taxon>Sordariomycetes</taxon>
        <taxon>Sordariomycetidae</taxon>
        <taxon>Sordariales</taxon>
        <taxon>Lasiosphaeriaceae</taxon>
        <taxon>Cercophora</taxon>
    </lineage>
</organism>
<dbReference type="SUPFAM" id="SSF57850">
    <property type="entry name" value="RING/U-box"/>
    <property type="match status" value="1"/>
</dbReference>
<evidence type="ECO:0000259" key="3">
    <source>
        <dbReference type="PROSITE" id="PS50089"/>
    </source>
</evidence>
<keyword evidence="6" id="KW-1185">Reference proteome</keyword>
<reference evidence="5" key="1">
    <citation type="journal article" date="2023" name="Mol. Phylogenet. Evol.">
        <title>Genome-scale phylogeny and comparative genomics of the fungal order Sordariales.</title>
        <authorList>
            <person name="Hensen N."/>
            <person name="Bonometti L."/>
            <person name="Westerberg I."/>
            <person name="Brannstrom I.O."/>
            <person name="Guillou S."/>
            <person name="Cros-Aarteil S."/>
            <person name="Calhoun S."/>
            <person name="Haridas S."/>
            <person name="Kuo A."/>
            <person name="Mondo S."/>
            <person name="Pangilinan J."/>
            <person name="Riley R."/>
            <person name="LaButti K."/>
            <person name="Andreopoulos B."/>
            <person name="Lipzen A."/>
            <person name="Chen C."/>
            <person name="Yan M."/>
            <person name="Daum C."/>
            <person name="Ng V."/>
            <person name="Clum A."/>
            <person name="Steindorff A."/>
            <person name="Ohm R.A."/>
            <person name="Martin F."/>
            <person name="Silar P."/>
            <person name="Natvig D.O."/>
            <person name="Lalanne C."/>
            <person name="Gautier V."/>
            <person name="Ament-Velasquez S.L."/>
            <person name="Kruys A."/>
            <person name="Hutchinson M.I."/>
            <person name="Powell A.J."/>
            <person name="Barry K."/>
            <person name="Miller A.N."/>
            <person name="Grigoriev I.V."/>
            <person name="Debuchy R."/>
            <person name="Gladieux P."/>
            <person name="Hiltunen Thoren M."/>
            <person name="Johannesson H."/>
        </authorList>
    </citation>
    <scope>NUCLEOTIDE SEQUENCE</scope>
    <source>
        <strain evidence="5">SMH4131-1</strain>
    </source>
</reference>
<dbReference type="InterPro" id="IPR039903">
    <property type="entry name" value="Zswim2"/>
</dbReference>
<dbReference type="Proteomes" id="UP001286456">
    <property type="component" value="Unassembled WGS sequence"/>
</dbReference>
<keyword evidence="1" id="KW-0862">Zinc</keyword>